<organism evidence="1 2">
    <name type="scientific">[Eubacterium] siraeum</name>
    <dbReference type="NCBI Taxonomy" id="39492"/>
    <lineage>
        <taxon>Bacteria</taxon>
        <taxon>Bacillati</taxon>
        <taxon>Bacillota</taxon>
        <taxon>Clostridia</taxon>
        <taxon>Eubacteriales</taxon>
        <taxon>Oscillospiraceae</taxon>
        <taxon>Oscillospiraceae incertae sedis</taxon>
    </lineage>
</organism>
<gene>
    <name evidence="1" type="ORF">ERS852540_01946</name>
</gene>
<dbReference type="STRING" id="39492.ERS852540_01946"/>
<dbReference type="Proteomes" id="UP000095662">
    <property type="component" value="Unassembled WGS sequence"/>
</dbReference>
<name>A0A174ZXR0_9FIRM</name>
<evidence type="ECO:0000313" key="1">
    <source>
        <dbReference type="EMBL" id="CUQ89569.1"/>
    </source>
</evidence>
<dbReference type="Pfam" id="PF08813">
    <property type="entry name" value="Phage_tail_3"/>
    <property type="match status" value="1"/>
</dbReference>
<proteinExistence type="predicted"/>
<dbReference type="InterPro" id="IPR014918">
    <property type="entry name" value="Phage_tail_3"/>
</dbReference>
<evidence type="ECO:0000313" key="2">
    <source>
        <dbReference type="Proteomes" id="UP000095662"/>
    </source>
</evidence>
<dbReference type="OrthoDB" id="1929526at2"/>
<reference evidence="1 2" key="1">
    <citation type="submission" date="2015-09" db="EMBL/GenBank/DDBJ databases">
        <authorList>
            <consortium name="Pathogen Informatics"/>
        </authorList>
    </citation>
    <scope>NUCLEOTIDE SEQUENCE [LARGE SCALE GENOMIC DNA]</scope>
    <source>
        <strain evidence="1 2">2789STDY5834928</strain>
    </source>
</reference>
<dbReference type="EMBL" id="CZBY01000017">
    <property type="protein sequence ID" value="CUQ89569.1"/>
    <property type="molecule type" value="Genomic_DNA"/>
</dbReference>
<dbReference type="AlphaFoldDB" id="A0A174ZXR0"/>
<accession>A0A174ZXR0</accession>
<sequence>MELLSKGTKLQYADTKAGTYKTLYGLQSTPDMGGDPEKVDVTNLADGAKRYIPGVKDYGDLDFTFFYNDDDDNPAVSEADVAAAYSTLRALQTSNATVWFKLIYPDNTGYQWSSKVSVKRSAAEVNAALKFTLRSTPLTELEDVTAAA</sequence>
<protein>
    <submittedName>
        <fullName evidence="1">Phage tail protein</fullName>
    </submittedName>
</protein>
<dbReference type="Gene3D" id="4.10.410.40">
    <property type="match status" value="1"/>
</dbReference>